<dbReference type="SUPFAM" id="SSF52025">
    <property type="entry name" value="PA domain"/>
    <property type="match status" value="1"/>
</dbReference>
<dbReference type="Pfam" id="PF13180">
    <property type="entry name" value="PDZ_2"/>
    <property type="match status" value="1"/>
</dbReference>
<keyword evidence="2" id="KW-0645">Protease</keyword>
<organism evidence="2 3">
    <name type="scientific">Williamwhitmania taraxaci</name>
    <dbReference type="NCBI Taxonomy" id="1640674"/>
    <lineage>
        <taxon>Bacteria</taxon>
        <taxon>Pseudomonadati</taxon>
        <taxon>Bacteroidota</taxon>
        <taxon>Bacteroidia</taxon>
        <taxon>Bacteroidales</taxon>
        <taxon>Williamwhitmaniaceae</taxon>
        <taxon>Williamwhitmania</taxon>
    </lineage>
</organism>
<dbReference type="Gene3D" id="2.30.42.10">
    <property type="match status" value="1"/>
</dbReference>
<dbReference type="SUPFAM" id="SSF50156">
    <property type="entry name" value="PDZ domain-like"/>
    <property type="match status" value="1"/>
</dbReference>
<keyword evidence="2" id="KW-0121">Carboxypeptidase</keyword>
<dbReference type="Pfam" id="PF02225">
    <property type="entry name" value="PA"/>
    <property type="match status" value="1"/>
</dbReference>
<sequence>MSRSLILLLLPLALVTQSCKTSEITIPDLRNHVQFLASDNLKGREPGTVEDRLAAKYIKDALQDDGLTMLGERGYQFFTFVKEQKLGQCSFALEQQGSLELGKEFTLFPFSGTDSLSAEAVFVGFGIASNSPTFTWDDYQTVTVTGKWVLILRGNPGTDTTGNPFEQYTGDRIKALTAKEHGAKGVIMVSGVSFDKDDALVDPLTKDYSIDIPVIQVTRSVANSILSKSSKTIEALESEIRLKQERNSFEINSTISAKAELKSIKEKTQNVVAILEGCDPLLKNEIVIIGGHFDHLGMGGPNSSSRKQDTVAVHNGADDNASGVAAMLEIAQKMAKQRKHIKRSVVFLAFAGEELGLLGSKYFVNTPIVDISKSQAMINLDMVGRMSPEKMLQIGGVGTSDNGLSILLATANPDSLKLATSPEGYGPSDHASFYGKNIPVFFFSTGAHLDYHTPFDDVERINFNGLKSITEFTYNLALSLANAPSKLSFKEAGPKVSNYSRSKRFKVTLGIMPDVSGQQNNGLRADFVTAGKPAARGGMLNGDTIISIDGKAVNNIQDYMVRLGGLKEGQTISVEVIRNSERKILIIKL</sequence>
<dbReference type="PROSITE" id="PS51257">
    <property type="entry name" value="PROKAR_LIPOPROTEIN"/>
    <property type="match status" value="1"/>
</dbReference>
<dbReference type="RefSeq" id="WP_092434518.1">
    <property type="nucleotide sequence ID" value="NZ_FMYP01000002.1"/>
</dbReference>
<keyword evidence="2" id="KW-0378">Hydrolase</keyword>
<keyword evidence="3" id="KW-1185">Reference proteome</keyword>
<feature type="domain" description="PDZ" evidence="1">
    <location>
        <begin position="507"/>
        <end position="580"/>
    </location>
</feature>
<dbReference type="GO" id="GO:0008235">
    <property type="term" value="F:metalloexopeptidase activity"/>
    <property type="evidence" value="ECO:0007669"/>
    <property type="project" value="InterPro"/>
</dbReference>
<dbReference type="InterPro" id="IPR036034">
    <property type="entry name" value="PDZ_sf"/>
</dbReference>
<dbReference type="SUPFAM" id="SSF53187">
    <property type="entry name" value="Zn-dependent exopeptidases"/>
    <property type="match status" value="1"/>
</dbReference>
<dbReference type="Gene3D" id="3.50.30.30">
    <property type="match status" value="1"/>
</dbReference>
<dbReference type="GO" id="GO:0006508">
    <property type="term" value="P:proteolysis"/>
    <property type="evidence" value="ECO:0007669"/>
    <property type="project" value="InterPro"/>
</dbReference>
<dbReference type="PANTHER" id="PTHR12147">
    <property type="entry name" value="METALLOPEPTIDASE M28 FAMILY MEMBER"/>
    <property type="match status" value="1"/>
</dbReference>
<dbReference type="Gene3D" id="3.40.630.10">
    <property type="entry name" value="Zn peptidases"/>
    <property type="match status" value="1"/>
</dbReference>
<dbReference type="PANTHER" id="PTHR12147:SF26">
    <property type="entry name" value="PEPTIDASE M28 DOMAIN-CONTAINING PROTEIN"/>
    <property type="match status" value="1"/>
</dbReference>
<evidence type="ECO:0000259" key="1">
    <source>
        <dbReference type="SMART" id="SM00228"/>
    </source>
</evidence>
<dbReference type="GO" id="GO:0004180">
    <property type="term" value="F:carboxypeptidase activity"/>
    <property type="evidence" value="ECO:0007669"/>
    <property type="project" value="UniProtKB-KW"/>
</dbReference>
<dbReference type="Proteomes" id="UP000199452">
    <property type="component" value="Unassembled WGS sequence"/>
</dbReference>
<accession>A0A1G6GNI5</accession>
<dbReference type="InterPro" id="IPR001478">
    <property type="entry name" value="PDZ"/>
</dbReference>
<dbReference type="OrthoDB" id="9764939at2"/>
<name>A0A1G6GNI5_9BACT</name>
<dbReference type="AlphaFoldDB" id="A0A1G6GNI5"/>
<dbReference type="InterPro" id="IPR003137">
    <property type="entry name" value="PA_domain"/>
</dbReference>
<evidence type="ECO:0000313" key="2">
    <source>
        <dbReference type="EMBL" id="SDB83560.1"/>
    </source>
</evidence>
<dbReference type="STRING" id="1640674.SAMN05216323_1002102"/>
<protein>
    <submittedName>
        <fullName evidence="2">Zn-dependent amino-or carboxypeptidase, M28 family</fullName>
    </submittedName>
</protein>
<dbReference type="InterPro" id="IPR045175">
    <property type="entry name" value="M28_fam"/>
</dbReference>
<proteinExistence type="predicted"/>
<reference evidence="2 3" key="1">
    <citation type="submission" date="2016-09" db="EMBL/GenBank/DDBJ databases">
        <authorList>
            <person name="Capua I."/>
            <person name="De Benedictis P."/>
            <person name="Joannis T."/>
            <person name="Lombin L.H."/>
            <person name="Cattoli G."/>
        </authorList>
    </citation>
    <scope>NUCLEOTIDE SEQUENCE [LARGE SCALE GENOMIC DNA]</scope>
    <source>
        <strain evidence="2 3">A7P-90m</strain>
    </source>
</reference>
<dbReference type="SMART" id="SM00228">
    <property type="entry name" value="PDZ"/>
    <property type="match status" value="1"/>
</dbReference>
<gene>
    <name evidence="2" type="ORF">SAMN05216323_1002102</name>
</gene>
<dbReference type="InterPro" id="IPR007484">
    <property type="entry name" value="Peptidase_M28"/>
</dbReference>
<dbReference type="Pfam" id="PF04389">
    <property type="entry name" value="Peptidase_M28"/>
    <property type="match status" value="1"/>
</dbReference>
<dbReference type="InterPro" id="IPR046450">
    <property type="entry name" value="PA_dom_sf"/>
</dbReference>
<evidence type="ECO:0000313" key="3">
    <source>
        <dbReference type="Proteomes" id="UP000199452"/>
    </source>
</evidence>
<dbReference type="EMBL" id="FMYP01000002">
    <property type="protein sequence ID" value="SDB83560.1"/>
    <property type="molecule type" value="Genomic_DNA"/>
</dbReference>